<dbReference type="EMBL" id="AP027925">
    <property type="protein sequence ID" value="BED92620.1"/>
    <property type="molecule type" value="Genomic_DNA"/>
</dbReference>
<evidence type="ECO:0000256" key="4">
    <source>
        <dbReference type="ARBA" id="ARBA00022840"/>
    </source>
</evidence>
<dbReference type="Pfam" id="PF02223">
    <property type="entry name" value="Thymidylate_kin"/>
    <property type="match status" value="1"/>
</dbReference>
<keyword evidence="4" id="KW-0067">ATP-binding</keyword>
<keyword evidence="6" id="KW-0418">Kinase</keyword>
<dbReference type="GO" id="GO:0005829">
    <property type="term" value="C:cytosol"/>
    <property type="evidence" value="ECO:0007669"/>
    <property type="project" value="TreeGrafter"/>
</dbReference>
<evidence type="ECO:0000259" key="5">
    <source>
        <dbReference type="Pfam" id="PF02223"/>
    </source>
</evidence>
<dbReference type="GO" id="GO:0006227">
    <property type="term" value="P:dUDP biosynthetic process"/>
    <property type="evidence" value="ECO:0007669"/>
    <property type="project" value="TreeGrafter"/>
</dbReference>
<comment type="similarity">
    <text evidence="1">Belongs to the thymidylate kinase family.</text>
</comment>
<dbReference type="GO" id="GO:0006235">
    <property type="term" value="P:dTTP biosynthetic process"/>
    <property type="evidence" value="ECO:0007669"/>
    <property type="project" value="TreeGrafter"/>
</dbReference>
<evidence type="ECO:0000256" key="2">
    <source>
        <dbReference type="ARBA" id="ARBA00017144"/>
    </source>
</evidence>
<dbReference type="Gene3D" id="3.40.50.300">
    <property type="entry name" value="P-loop containing nucleotide triphosphate hydrolases"/>
    <property type="match status" value="1"/>
</dbReference>
<dbReference type="GO" id="GO:0005524">
    <property type="term" value="F:ATP binding"/>
    <property type="evidence" value="ECO:0007669"/>
    <property type="project" value="UniProtKB-KW"/>
</dbReference>
<dbReference type="AlphaFoldDB" id="A0AA48IHC6"/>
<dbReference type="GO" id="GO:0004798">
    <property type="term" value="F:dTMP kinase activity"/>
    <property type="evidence" value="ECO:0007669"/>
    <property type="project" value="TreeGrafter"/>
</dbReference>
<dbReference type="GO" id="GO:0006233">
    <property type="term" value="P:dTDP biosynthetic process"/>
    <property type="evidence" value="ECO:0007669"/>
    <property type="project" value="TreeGrafter"/>
</dbReference>
<dbReference type="Proteomes" id="UP001335720">
    <property type="component" value="Chromosome"/>
</dbReference>
<dbReference type="KEGG" id="ptrh:RsTaC01_0432"/>
<dbReference type="PANTHER" id="PTHR10344:SF4">
    <property type="entry name" value="UMP-CMP KINASE 2, MITOCHONDRIAL"/>
    <property type="match status" value="1"/>
</dbReference>
<dbReference type="InterPro" id="IPR039430">
    <property type="entry name" value="Thymidylate_kin-like_dom"/>
</dbReference>
<gene>
    <name evidence="6" type="ORF">RsTaC01_0432</name>
</gene>
<reference evidence="6" key="1">
    <citation type="journal article" date="2023" name="ISME J.">
        <title>Emergence of putative energy parasites within Clostridia revealed by genome analysis of a novel endosymbiotic clade.</title>
        <authorList>
            <person name="Takahashi K."/>
            <person name="Kuwahara H."/>
            <person name="Horikawa Y."/>
            <person name="Izawa K."/>
            <person name="Kato D."/>
            <person name="Inagaki T."/>
            <person name="Yuki M."/>
            <person name="Ohkuma M."/>
            <person name="Hongoh Y."/>
        </authorList>
    </citation>
    <scope>NUCLEOTIDE SEQUENCE</scope>
    <source>
        <strain evidence="6">RsTa-C01</strain>
    </source>
</reference>
<accession>A0AA48IHC6</accession>
<organism evidence="6">
    <name type="scientific">Candidatus Paraimprobicoccus trichonymphae</name>
    <dbReference type="NCBI Taxonomy" id="3033793"/>
    <lineage>
        <taxon>Bacteria</taxon>
        <taxon>Bacillati</taxon>
        <taxon>Bacillota</taxon>
        <taxon>Clostridia</taxon>
        <taxon>Candidatus Paraimprobicoccus</taxon>
    </lineage>
</organism>
<keyword evidence="3" id="KW-0547">Nucleotide-binding</keyword>
<feature type="domain" description="Thymidylate kinase-like" evidence="5">
    <location>
        <begin position="8"/>
        <end position="195"/>
    </location>
</feature>
<evidence type="ECO:0000256" key="3">
    <source>
        <dbReference type="ARBA" id="ARBA00022741"/>
    </source>
</evidence>
<evidence type="ECO:0000313" key="6">
    <source>
        <dbReference type="EMBL" id="BED92620.1"/>
    </source>
</evidence>
<keyword evidence="6" id="KW-0808">Transferase</keyword>
<protein>
    <recommendedName>
        <fullName evidence="2">Thymidylate kinase</fullName>
    </recommendedName>
</protein>
<proteinExistence type="inferred from homology"/>
<dbReference type="PANTHER" id="PTHR10344">
    <property type="entry name" value="THYMIDYLATE KINASE"/>
    <property type="match status" value="1"/>
</dbReference>
<dbReference type="SUPFAM" id="SSF52540">
    <property type="entry name" value="P-loop containing nucleoside triphosphate hydrolases"/>
    <property type="match status" value="1"/>
</dbReference>
<dbReference type="InterPro" id="IPR027417">
    <property type="entry name" value="P-loop_NTPase"/>
</dbReference>
<sequence>MNGKLIVFEGLDASGKSTQAKLLYGYIKTVNEKVKFVTFPNYLEDSSAPVKMYLNSKISENLDDINSYAASSFFAIDRYITYKKNWEKYYKNGYTIIADRYTTSNFIYQMSKLDENNWDNYLTWIQDYEYCKLDLPKPDKVIYLRMPVLLSQKLLKERANYEIDLHEKNIEFLFKCRITAEYVYRKYNWLIVDCASKGNPRSKYEVFKDVLEKLRDFIT</sequence>
<name>A0AA48IHC6_9FIRM</name>
<evidence type="ECO:0000256" key="1">
    <source>
        <dbReference type="ARBA" id="ARBA00009776"/>
    </source>
</evidence>